<dbReference type="Gene3D" id="3.90.79.10">
    <property type="entry name" value="Nucleoside Triphosphate Pyrophosphohydrolase"/>
    <property type="match status" value="1"/>
</dbReference>
<dbReference type="RefSeq" id="WP_078877082.1">
    <property type="nucleotide sequence ID" value="NZ_JBEXDP010000045.1"/>
</dbReference>
<dbReference type="Gene3D" id="3.90.1200.10">
    <property type="match status" value="1"/>
</dbReference>
<comment type="cofactor">
    <cofactor evidence="1">
        <name>Mg(2+)</name>
        <dbReference type="ChEBI" id="CHEBI:18420"/>
    </cofactor>
</comment>
<dbReference type="InterPro" id="IPR002575">
    <property type="entry name" value="Aminoglycoside_PTrfase"/>
</dbReference>
<comment type="caution">
    <text evidence="5">The sequence shown here is derived from an EMBL/GenBank/DDBJ whole genome shotgun (WGS) entry which is preliminary data.</text>
</comment>
<dbReference type="InterPro" id="IPR000086">
    <property type="entry name" value="NUDIX_hydrolase_dom"/>
</dbReference>
<dbReference type="InterPro" id="IPR011009">
    <property type="entry name" value="Kinase-like_dom_sf"/>
</dbReference>
<dbReference type="Pfam" id="PF00293">
    <property type="entry name" value="NUDIX"/>
    <property type="match status" value="1"/>
</dbReference>
<keyword evidence="6" id="KW-1185">Reference proteome</keyword>
<feature type="region of interest" description="Disordered" evidence="3">
    <location>
        <begin position="1"/>
        <end position="22"/>
    </location>
</feature>
<dbReference type="EMBL" id="JBFAEG010000009">
    <property type="protein sequence ID" value="MEU5708255.1"/>
    <property type="molecule type" value="Genomic_DNA"/>
</dbReference>
<dbReference type="Proteomes" id="UP001551011">
    <property type="component" value="Unassembled WGS sequence"/>
</dbReference>
<dbReference type="PANTHER" id="PTHR43046:SF16">
    <property type="entry name" value="ADP-RIBOSE PYROPHOSPHATASE YJHB-RELATED"/>
    <property type="match status" value="1"/>
</dbReference>
<dbReference type="CDD" id="cd04683">
    <property type="entry name" value="NUDIX_Hydrolase"/>
    <property type="match status" value="1"/>
</dbReference>
<dbReference type="InterPro" id="IPR015797">
    <property type="entry name" value="NUDIX_hydrolase-like_dom_sf"/>
</dbReference>
<name>A0ABV3A8X6_9ACTN</name>
<evidence type="ECO:0000256" key="1">
    <source>
        <dbReference type="ARBA" id="ARBA00001946"/>
    </source>
</evidence>
<dbReference type="Pfam" id="PF01636">
    <property type="entry name" value="APH"/>
    <property type="match status" value="1"/>
</dbReference>
<evidence type="ECO:0000313" key="5">
    <source>
        <dbReference type="EMBL" id="MEU5708255.1"/>
    </source>
</evidence>
<organism evidence="5 6">
    <name type="scientific">Streptomyces flaveolus</name>
    <dbReference type="NCBI Taxonomy" id="67297"/>
    <lineage>
        <taxon>Bacteria</taxon>
        <taxon>Bacillati</taxon>
        <taxon>Actinomycetota</taxon>
        <taxon>Actinomycetes</taxon>
        <taxon>Kitasatosporales</taxon>
        <taxon>Streptomycetaceae</taxon>
        <taxon>Streptomyces</taxon>
    </lineage>
</organism>
<evidence type="ECO:0000256" key="3">
    <source>
        <dbReference type="SAM" id="MobiDB-lite"/>
    </source>
</evidence>
<accession>A0ABV3A8X6</accession>
<reference evidence="5 6" key="1">
    <citation type="submission" date="2024-06" db="EMBL/GenBank/DDBJ databases">
        <title>The Natural Products Discovery Center: Release of the First 8490 Sequenced Strains for Exploring Actinobacteria Biosynthetic Diversity.</title>
        <authorList>
            <person name="Kalkreuter E."/>
            <person name="Kautsar S.A."/>
            <person name="Yang D."/>
            <person name="Bader C.D."/>
            <person name="Teijaro C.N."/>
            <person name="Fluegel L."/>
            <person name="Davis C.M."/>
            <person name="Simpson J.R."/>
            <person name="Lauterbach L."/>
            <person name="Steele A.D."/>
            <person name="Gui C."/>
            <person name="Meng S."/>
            <person name="Li G."/>
            <person name="Viehrig K."/>
            <person name="Ye F."/>
            <person name="Su P."/>
            <person name="Kiefer A.F."/>
            <person name="Nichols A."/>
            <person name="Cepeda A.J."/>
            <person name="Yan W."/>
            <person name="Fan B."/>
            <person name="Jiang Y."/>
            <person name="Adhikari A."/>
            <person name="Zheng C.-J."/>
            <person name="Schuster L."/>
            <person name="Cowan T.M."/>
            <person name="Smanski M.J."/>
            <person name="Chevrette M.G."/>
            <person name="De Carvalho L.P.S."/>
            <person name="Shen B."/>
        </authorList>
    </citation>
    <scope>NUCLEOTIDE SEQUENCE [LARGE SCALE GENOMIC DNA]</scope>
    <source>
        <strain evidence="5 6">NPDC020594</strain>
    </source>
</reference>
<evidence type="ECO:0000259" key="4">
    <source>
        <dbReference type="PROSITE" id="PS51462"/>
    </source>
</evidence>
<protein>
    <submittedName>
        <fullName evidence="5">Phosphotransferase</fullName>
    </submittedName>
</protein>
<keyword evidence="2" id="KW-0378">Hydrolase</keyword>
<dbReference type="PROSITE" id="PS51462">
    <property type="entry name" value="NUDIX"/>
    <property type="match status" value="1"/>
</dbReference>
<feature type="domain" description="Nudix hydrolase" evidence="4">
    <location>
        <begin position="20"/>
        <end position="159"/>
    </location>
</feature>
<dbReference type="PANTHER" id="PTHR43046">
    <property type="entry name" value="GDP-MANNOSE MANNOSYL HYDROLASE"/>
    <property type="match status" value="1"/>
</dbReference>
<dbReference type="SUPFAM" id="SSF55811">
    <property type="entry name" value="Nudix"/>
    <property type="match status" value="1"/>
</dbReference>
<sequence>MRETTAAEPQATGSGRERHREPLDVHLVLRRETAGAPEVLLSRRAGSVYAAGLWHLPSGHLDGPHEDVVTALVREAREETGVIIDPADVRAAVTVHHRGPGGRSRTGFFFEVRRWTGEPRIAEPEVCDAMTWVRLDALPAGMVAYCKAGLDAYAAGARLAVHFQQPRDAISYDPAADRLHVVPDVDACPASSQPEPAVREFAERAVGRITAWTDTGWARAGSRVWRARGALGGTWYVKVHQNDRFHAREVRAYRTWTLSLGAAAPRLVAPDAGLRAVVVTALPGRPLHGAVLPPEEGRTVFHRVGALARLIHDSAPARPAPAGADPAVAKADRHLAEARPHLRPGDEEFVRALLDRAATLSPPEWVETHGDLQLRNLLRTDDDALAVIDFERSEPGPAVRDLVRLGDAWAGRPDLREAFFAGYGRQLTPAEAERLTIASALDAVSGIRFGAAHGDPELVERGRRTLARLRADGKETP</sequence>
<gene>
    <name evidence="5" type="ORF">AB0H04_15460</name>
</gene>
<evidence type="ECO:0000256" key="2">
    <source>
        <dbReference type="ARBA" id="ARBA00022801"/>
    </source>
</evidence>
<proteinExistence type="predicted"/>
<evidence type="ECO:0000313" key="6">
    <source>
        <dbReference type="Proteomes" id="UP001551011"/>
    </source>
</evidence>
<dbReference type="SUPFAM" id="SSF56112">
    <property type="entry name" value="Protein kinase-like (PK-like)"/>
    <property type="match status" value="1"/>
</dbReference>